<dbReference type="Pfam" id="PF00082">
    <property type="entry name" value="Peptidase_S8"/>
    <property type="match status" value="1"/>
</dbReference>
<dbReference type="PRINTS" id="PR00723">
    <property type="entry name" value="SUBTILISIN"/>
</dbReference>
<evidence type="ECO:0000256" key="9">
    <source>
        <dbReference type="ARBA" id="ARBA00023136"/>
    </source>
</evidence>
<evidence type="ECO:0000256" key="8">
    <source>
        <dbReference type="ARBA" id="ARBA00022989"/>
    </source>
</evidence>
<evidence type="ECO:0000256" key="14">
    <source>
        <dbReference type="SAM" id="Phobius"/>
    </source>
</evidence>
<evidence type="ECO:0000313" key="18">
    <source>
        <dbReference type="Proteomes" id="UP000184501"/>
    </source>
</evidence>
<evidence type="ECO:0000256" key="2">
    <source>
        <dbReference type="ARBA" id="ARBA00011073"/>
    </source>
</evidence>
<dbReference type="EMBL" id="FQVN01000001">
    <property type="protein sequence ID" value="SHE42627.1"/>
    <property type="molecule type" value="Genomic_DNA"/>
</dbReference>
<feature type="signal peptide" evidence="15">
    <location>
        <begin position="1"/>
        <end position="23"/>
    </location>
</feature>
<dbReference type="GO" id="GO:0005886">
    <property type="term" value="C:plasma membrane"/>
    <property type="evidence" value="ECO:0007669"/>
    <property type="project" value="UniProtKB-SubCell"/>
</dbReference>
<keyword evidence="9 14" id="KW-0472">Membrane</keyword>
<comment type="similarity">
    <text evidence="2 11 12">Belongs to the peptidase S8 family.</text>
</comment>
<dbReference type="NCBIfam" id="TIGR03921">
    <property type="entry name" value="T7SS_mycosin"/>
    <property type="match status" value="1"/>
</dbReference>
<dbReference type="GO" id="GO:0004252">
    <property type="term" value="F:serine-type endopeptidase activity"/>
    <property type="evidence" value="ECO:0007669"/>
    <property type="project" value="UniProtKB-UniRule"/>
</dbReference>
<feature type="domain" description="Peptidase S8/S53" evidence="16">
    <location>
        <begin position="131"/>
        <end position="426"/>
    </location>
</feature>
<evidence type="ECO:0000256" key="5">
    <source>
        <dbReference type="ARBA" id="ARBA00022692"/>
    </source>
</evidence>
<keyword evidence="18" id="KW-1185">Reference proteome</keyword>
<dbReference type="PANTHER" id="PTHR43806:SF11">
    <property type="entry name" value="CEREVISIN-RELATED"/>
    <property type="match status" value="1"/>
</dbReference>
<proteinExistence type="inferred from homology"/>
<keyword evidence="8 14" id="KW-1133">Transmembrane helix</keyword>
<evidence type="ECO:0000256" key="12">
    <source>
        <dbReference type="RuleBase" id="RU003355"/>
    </source>
</evidence>
<evidence type="ECO:0000256" key="6">
    <source>
        <dbReference type="ARBA" id="ARBA00022801"/>
    </source>
</evidence>
<feature type="active site" description="Charge relay system" evidence="10 11">
    <location>
        <position position="140"/>
    </location>
</feature>
<feature type="chain" id="PRO_5039245945" evidence="15">
    <location>
        <begin position="24"/>
        <end position="504"/>
    </location>
</feature>
<dbReference type="InterPro" id="IPR036852">
    <property type="entry name" value="Peptidase_S8/S53_dom_sf"/>
</dbReference>
<evidence type="ECO:0000313" key="17">
    <source>
        <dbReference type="EMBL" id="SHE42627.1"/>
    </source>
</evidence>
<dbReference type="RefSeq" id="WP_073479310.1">
    <property type="nucleotide sequence ID" value="NZ_FQVN01000001.1"/>
</dbReference>
<dbReference type="PROSITE" id="PS51892">
    <property type="entry name" value="SUBTILASE"/>
    <property type="match status" value="1"/>
</dbReference>
<dbReference type="AlphaFoldDB" id="A0A1M4TEB8"/>
<keyword evidence="6 11" id="KW-0378">Hydrolase</keyword>
<dbReference type="PROSITE" id="PS00137">
    <property type="entry name" value="SUBTILASE_HIS"/>
    <property type="match status" value="1"/>
</dbReference>
<feature type="compositionally biased region" description="Pro residues" evidence="13">
    <location>
        <begin position="60"/>
        <end position="74"/>
    </location>
</feature>
<sequence length="504" mass="52389">MRSPRTLRRLVAAVAATSLITLAGPVLSAAAQPTPTGGQSPSGQRTAGASPAAKPSQKSPRPPAGDIPKGIPPLDPDESKLPGAGPAKPEISYAQKDGCVKTLPDTAKKIEHKPWGQVALNFEQVWALTKGEGVKVAVIDTGVNRHPRLGDGHGDYRVEEGGDYVVEAEKGVKDCDGHGTAVAGIIAADNRDPSVGFSGVAPEARIISYRQSSPNYRGKDSSGRERPAGTVETMAHAVRKAADDGAKVINISESACQPPVASTYYAPLHAAVRYATKQKNAVVVVAAGNVDGQTCKQNEPYGKIETLPSPAWFDDDVLTVAAADENGAPASFSMNGPWVDVAAPGTKITSLDPAENGRGLANMLSQNGRYETIQGTSFAAPYVAGVVALVRARFPNLPAKQVIERIEKTAQHPAGPGGWNPQLGWGMVDPVAAVTAVLPEEQGVVAPTATGARMQMPPAVEKDWTPTIVALGGAGGGVVLLGITLFAVHTVGRVRSRQAQRART</sequence>
<keyword evidence="5 14" id="KW-0812">Transmembrane</keyword>
<dbReference type="Proteomes" id="UP000184501">
    <property type="component" value="Unassembled WGS sequence"/>
</dbReference>
<dbReference type="PROSITE" id="PS00136">
    <property type="entry name" value="SUBTILASE_ASP"/>
    <property type="match status" value="1"/>
</dbReference>
<evidence type="ECO:0000256" key="13">
    <source>
        <dbReference type="SAM" id="MobiDB-lite"/>
    </source>
</evidence>
<dbReference type="GO" id="GO:0006508">
    <property type="term" value="P:proteolysis"/>
    <property type="evidence" value="ECO:0007669"/>
    <property type="project" value="UniProtKB-KW"/>
</dbReference>
<dbReference type="InterPro" id="IPR023834">
    <property type="entry name" value="T7SS_pept_S8A_mycosin"/>
</dbReference>
<evidence type="ECO:0000256" key="1">
    <source>
        <dbReference type="ARBA" id="ARBA00004162"/>
    </source>
</evidence>
<accession>A0A1M4TEB8</accession>
<feature type="active site" description="Charge relay system" evidence="10 11">
    <location>
        <position position="377"/>
    </location>
</feature>
<dbReference type="InterPro" id="IPR023827">
    <property type="entry name" value="Peptidase_S8_Asp-AS"/>
</dbReference>
<dbReference type="Gene3D" id="3.40.50.200">
    <property type="entry name" value="Peptidase S8/S53 domain"/>
    <property type="match status" value="1"/>
</dbReference>
<feature type="compositionally biased region" description="Polar residues" evidence="13">
    <location>
        <begin position="31"/>
        <end position="47"/>
    </location>
</feature>
<gene>
    <name evidence="17" type="ORF">SAMN05444320_10154</name>
</gene>
<dbReference type="PROSITE" id="PS00138">
    <property type="entry name" value="SUBTILASE_SER"/>
    <property type="match status" value="1"/>
</dbReference>
<keyword evidence="15" id="KW-0732">Signal</keyword>
<evidence type="ECO:0000256" key="15">
    <source>
        <dbReference type="SAM" id="SignalP"/>
    </source>
</evidence>
<reference evidence="17 18" key="1">
    <citation type="submission" date="2016-11" db="EMBL/GenBank/DDBJ databases">
        <authorList>
            <person name="Jaros S."/>
            <person name="Januszkiewicz K."/>
            <person name="Wedrychowicz H."/>
        </authorList>
    </citation>
    <scope>NUCLEOTIDE SEQUENCE [LARGE SCALE GENOMIC DNA]</scope>
    <source>
        <strain evidence="17 18">DSM 44523</strain>
    </source>
</reference>
<feature type="region of interest" description="Disordered" evidence="13">
    <location>
        <begin position="29"/>
        <end position="93"/>
    </location>
</feature>
<evidence type="ECO:0000256" key="10">
    <source>
        <dbReference type="PIRSR" id="PIRSR615500-1"/>
    </source>
</evidence>
<dbReference type="STRING" id="2017.SAMN05444320_10154"/>
<keyword evidence="3" id="KW-1003">Cell membrane</keyword>
<dbReference type="SUPFAM" id="SSF52743">
    <property type="entry name" value="Subtilisin-like"/>
    <property type="match status" value="1"/>
</dbReference>
<protein>
    <submittedName>
        <fullName evidence="17">Membrane-anchored mycosin MYCP</fullName>
    </submittedName>
</protein>
<dbReference type="InterPro" id="IPR015500">
    <property type="entry name" value="Peptidase_S8_subtilisin-rel"/>
</dbReference>
<keyword evidence="4 11" id="KW-0645">Protease</keyword>
<feature type="active site" description="Charge relay system" evidence="10 11">
    <location>
        <position position="178"/>
    </location>
</feature>
<evidence type="ECO:0000256" key="7">
    <source>
        <dbReference type="ARBA" id="ARBA00022825"/>
    </source>
</evidence>
<evidence type="ECO:0000256" key="3">
    <source>
        <dbReference type="ARBA" id="ARBA00022475"/>
    </source>
</evidence>
<evidence type="ECO:0000256" key="11">
    <source>
        <dbReference type="PROSITE-ProRule" id="PRU01240"/>
    </source>
</evidence>
<evidence type="ECO:0000256" key="4">
    <source>
        <dbReference type="ARBA" id="ARBA00022670"/>
    </source>
</evidence>
<feature type="transmembrane region" description="Helical" evidence="14">
    <location>
        <begin position="464"/>
        <end position="488"/>
    </location>
</feature>
<dbReference type="InterPro" id="IPR000209">
    <property type="entry name" value="Peptidase_S8/S53_dom"/>
</dbReference>
<dbReference type="PANTHER" id="PTHR43806">
    <property type="entry name" value="PEPTIDASE S8"/>
    <property type="match status" value="1"/>
</dbReference>
<dbReference type="OrthoDB" id="9798386at2"/>
<evidence type="ECO:0000259" key="16">
    <source>
        <dbReference type="Pfam" id="PF00082"/>
    </source>
</evidence>
<keyword evidence="7 11" id="KW-0720">Serine protease</keyword>
<dbReference type="InterPro" id="IPR023828">
    <property type="entry name" value="Peptidase_S8_Ser-AS"/>
</dbReference>
<comment type="subcellular location">
    <subcellularLocation>
        <location evidence="1">Cell membrane</location>
        <topology evidence="1">Single-pass membrane protein</topology>
    </subcellularLocation>
</comment>
<dbReference type="InterPro" id="IPR022398">
    <property type="entry name" value="Peptidase_S8_His-AS"/>
</dbReference>
<organism evidence="17 18">
    <name type="scientific">Streptoalloteichus hindustanus</name>
    <dbReference type="NCBI Taxonomy" id="2017"/>
    <lineage>
        <taxon>Bacteria</taxon>
        <taxon>Bacillati</taxon>
        <taxon>Actinomycetota</taxon>
        <taxon>Actinomycetes</taxon>
        <taxon>Pseudonocardiales</taxon>
        <taxon>Pseudonocardiaceae</taxon>
        <taxon>Streptoalloteichus</taxon>
    </lineage>
</organism>
<name>A0A1M4TEB8_STRHI</name>
<dbReference type="InterPro" id="IPR050131">
    <property type="entry name" value="Peptidase_S8_subtilisin-like"/>
</dbReference>